<evidence type="ECO:0000259" key="5">
    <source>
        <dbReference type="PROSITE" id="PS50865"/>
    </source>
</evidence>
<dbReference type="EMBL" id="BLLK01000051">
    <property type="protein sequence ID" value="GFH55981.1"/>
    <property type="molecule type" value="Genomic_DNA"/>
</dbReference>
<evidence type="ECO:0000313" key="6">
    <source>
        <dbReference type="EMBL" id="GFH55981.1"/>
    </source>
</evidence>
<evidence type="ECO:0000256" key="3">
    <source>
        <dbReference type="ARBA" id="ARBA00022833"/>
    </source>
</evidence>
<proteinExistence type="predicted"/>
<gene>
    <name evidence="6" type="ORF">CTEN210_12457</name>
</gene>
<reference evidence="6 7" key="1">
    <citation type="journal article" date="2021" name="Sci. Rep.">
        <title>The genome of the diatom Chaetoceros tenuissimus carries an ancient integrated fragment of an extant virus.</title>
        <authorList>
            <person name="Hongo Y."/>
            <person name="Kimura K."/>
            <person name="Takaki Y."/>
            <person name="Yoshida Y."/>
            <person name="Baba S."/>
            <person name="Kobayashi G."/>
            <person name="Nagasaki K."/>
            <person name="Hano T."/>
            <person name="Tomaru Y."/>
        </authorList>
    </citation>
    <scope>NUCLEOTIDE SEQUENCE [LARGE SCALE GENOMIC DNA]</scope>
    <source>
        <strain evidence="6 7">NIES-3715</strain>
    </source>
</reference>
<dbReference type="Gene3D" id="6.10.140.2220">
    <property type="match status" value="1"/>
</dbReference>
<evidence type="ECO:0000313" key="7">
    <source>
        <dbReference type="Proteomes" id="UP001054902"/>
    </source>
</evidence>
<evidence type="ECO:0000256" key="4">
    <source>
        <dbReference type="PROSITE-ProRule" id="PRU00134"/>
    </source>
</evidence>
<comment type="caution">
    <text evidence="6">The sequence shown here is derived from an EMBL/GenBank/DDBJ whole genome shotgun (WGS) entry which is preliminary data.</text>
</comment>
<dbReference type="GO" id="GO:0008270">
    <property type="term" value="F:zinc ion binding"/>
    <property type="evidence" value="ECO:0007669"/>
    <property type="project" value="UniProtKB-KW"/>
</dbReference>
<dbReference type="SUPFAM" id="SSF144232">
    <property type="entry name" value="HIT/MYND zinc finger-like"/>
    <property type="match status" value="1"/>
</dbReference>
<name>A0AAD3HA99_9STRA</name>
<dbReference type="PROSITE" id="PS50865">
    <property type="entry name" value="ZF_MYND_2"/>
    <property type="match status" value="1"/>
</dbReference>
<sequence length="409" mass="48158">MGKKGKRSKQKDAKKEAEKIIRESNKLLDEALNDERRERLYSKAANQYREVIQLLDSKKELLVYTRDQQLEAYLSLMNVEYRRQNYKAALDCYHYFMANSRHLSSRYRGFVNLFHQLSMLRLNGQESKIADFINFISQEGEIASLVFIEAIFAFRAHKMYDAAIKLEITCGPLMRKPLESKLSLAMTYLEYYRIEFHKRSDIRKKDFFTMNSLITSMMEEYPVESNVSAEYMLVLAQWYYLTHTLAVDKSKKEKTITSAFSAFGMFLYSIVVPDERCTKIKQDKCYTCGQAVTPTEVQYVCSGCRVACYCSIDHQRATWKKEAVSGMRIGHEILCPLYKTFRKHLFQKESEDIDNAKELRIFFHLERECLKFLEYGLGLKNKCFPCEYRKLDDEGKEFYLPRQVSVTMD</sequence>
<evidence type="ECO:0000256" key="2">
    <source>
        <dbReference type="ARBA" id="ARBA00022771"/>
    </source>
</evidence>
<keyword evidence="3" id="KW-0862">Zinc</keyword>
<feature type="domain" description="MYND-type" evidence="5">
    <location>
        <begin position="285"/>
        <end position="335"/>
    </location>
</feature>
<keyword evidence="1" id="KW-0479">Metal-binding</keyword>
<accession>A0AAD3HA99</accession>
<dbReference type="Pfam" id="PF01753">
    <property type="entry name" value="zf-MYND"/>
    <property type="match status" value="1"/>
</dbReference>
<dbReference type="Proteomes" id="UP001054902">
    <property type="component" value="Unassembled WGS sequence"/>
</dbReference>
<organism evidence="6 7">
    <name type="scientific">Chaetoceros tenuissimus</name>
    <dbReference type="NCBI Taxonomy" id="426638"/>
    <lineage>
        <taxon>Eukaryota</taxon>
        <taxon>Sar</taxon>
        <taxon>Stramenopiles</taxon>
        <taxon>Ochrophyta</taxon>
        <taxon>Bacillariophyta</taxon>
        <taxon>Coscinodiscophyceae</taxon>
        <taxon>Chaetocerotophycidae</taxon>
        <taxon>Chaetocerotales</taxon>
        <taxon>Chaetocerotaceae</taxon>
        <taxon>Chaetoceros</taxon>
    </lineage>
</organism>
<evidence type="ECO:0000256" key="1">
    <source>
        <dbReference type="ARBA" id="ARBA00022723"/>
    </source>
</evidence>
<protein>
    <recommendedName>
        <fullName evidence="5">MYND-type domain-containing protein</fullName>
    </recommendedName>
</protein>
<dbReference type="AlphaFoldDB" id="A0AAD3HA99"/>
<keyword evidence="2 4" id="KW-0863">Zinc-finger</keyword>
<keyword evidence="7" id="KW-1185">Reference proteome</keyword>
<dbReference type="InterPro" id="IPR002893">
    <property type="entry name" value="Znf_MYND"/>
</dbReference>